<evidence type="ECO:0000313" key="1">
    <source>
        <dbReference type="EMBL" id="WQD78698.1"/>
    </source>
</evidence>
<dbReference type="RefSeq" id="WP_114809800.1">
    <property type="nucleotide sequence ID" value="NZ_CP139965.1"/>
</dbReference>
<dbReference type="Gene3D" id="1.10.600.10">
    <property type="entry name" value="Farnesyl Diphosphate Synthase"/>
    <property type="match status" value="1"/>
</dbReference>
<gene>
    <name evidence="1" type="ORF">U0042_03030</name>
</gene>
<dbReference type="PANTHER" id="PTHR11626">
    <property type="entry name" value="FARNESYL-DIPHOSPHATE FARNESYLTRANSFERASE"/>
    <property type="match status" value="1"/>
</dbReference>
<protein>
    <submittedName>
        <fullName evidence="1">Phytoene/squalene synthase family protein</fullName>
        <ecNumber evidence="1">2.5.1.-</ecNumber>
    </submittedName>
</protein>
<keyword evidence="1" id="KW-0808">Transferase</keyword>
<reference evidence="1 2" key="1">
    <citation type="submission" date="2023-12" db="EMBL/GenBank/DDBJ databases">
        <title>Genome sequencing and assembly of bacterial species from a model synthetic community.</title>
        <authorList>
            <person name="Hogle S.L."/>
        </authorList>
    </citation>
    <scope>NUCLEOTIDE SEQUENCE [LARGE SCALE GENOMIC DNA]</scope>
    <source>
        <strain evidence="1 2">HAMBI 2494</strain>
    </source>
</reference>
<keyword evidence="2" id="KW-1185">Reference proteome</keyword>
<accession>A0ABZ0WMV4</accession>
<dbReference type="PANTHER" id="PTHR11626:SF2">
    <property type="entry name" value="SQUALENE SYNTHASE"/>
    <property type="match status" value="1"/>
</dbReference>
<dbReference type="EMBL" id="CP139965">
    <property type="protein sequence ID" value="WQD78698.1"/>
    <property type="molecule type" value="Genomic_DNA"/>
</dbReference>
<dbReference type="EC" id="2.5.1.-" evidence="1"/>
<dbReference type="SUPFAM" id="SSF48576">
    <property type="entry name" value="Terpenoid synthases"/>
    <property type="match status" value="1"/>
</dbReference>
<dbReference type="Pfam" id="PF00494">
    <property type="entry name" value="SQS_PSY"/>
    <property type="match status" value="1"/>
</dbReference>
<evidence type="ECO:0000313" key="2">
    <source>
        <dbReference type="Proteomes" id="UP001325479"/>
    </source>
</evidence>
<sequence>MRPASREFLLGPLLKGVSRSFYLTLRVLPAGMRDPVGLAYLLARAADTIADTSLIPPEQRLALLLALRAHVNGTHHDAGESEAAFTQRLATEVGAQQTQSDEKTLLESVGPALAVLAQLDDTDRAAVRDIVTTLTQGMEFDLRTFPDERSGQIAALGEPDALDHYTYLVAGCVGEFWTRMTYAHLPGVLTSDRTATLQRGVRFGKALQMTNVLRDCGKDLRIGRCYLPASMLARHGLTPHDLLLPDASRRARPLMLELVGKTLDLYRDAVEYTLAIPALQLRLRLACLWPILIGLETLLLLVSNDAWLDPAKVSKIRRSEVYGIVARSTLAAPSNAMLRTWTGRLIASIEARSLPAR</sequence>
<dbReference type="SFLD" id="SFLDG01018">
    <property type="entry name" value="Squalene/Phytoene_Synthase_Lik"/>
    <property type="match status" value="1"/>
</dbReference>
<proteinExistence type="predicted"/>
<dbReference type="InterPro" id="IPR008949">
    <property type="entry name" value="Isoprenoid_synthase_dom_sf"/>
</dbReference>
<name>A0ABZ0WMV4_9BURK</name>
<dbReference type="GO" id="GO:0016740">
    <property type="term" value="F:transferase activity"/>
    <property type="evidence" value="ECO:0007669"/>
    <property type="project" value="UniProtKB-KW"/>
</dbReference>
<organism evidence="1 2">
    <name type="scientific">Paraburkholderia kururiensis</name>
    <dbReference type="NCBI Taxonomy" id="984307"/>
    <lineage>
        <taxon>Bacteria</taxon>
        <taxon>Pseudomonadati</taxon>
        <taxon>Pseudomonadota</taxon>
        <taxon>Betaproteobacteria</taxon>
        <taxon>Burkholderiales</taxon>
        <taxon>Burkholderiaceae</taxon>
        <taxon>Paraburkholderia</taxon>
    </lineage>
</organism>
<dbReference type="InterPro" id="IPR002060">
    <property type="entry name" value="Squ/phyt_synthse"/>
</dbReference>
<dbReference type="InterPro" id="IPR044844">
    <property type="entry name" value="Trans_IPPS_euk-type"/>
</dbReference>
<dbReference type="Proteomes" id="UP001325479">
    <property type="component" value="Chromosome"/>
</dbReference>
<dbReference type="SFLD" id="SFLDS00005">
    <property type="entry name" value="Isoprenoid_Synthase_Type_I"/>
    <property type="match status" value="1"/>
</dbReference>